<dbReference type="Proteomes" id="UP000635902">
    <property type="component" value="Unassembled WGS sequence"/>
</dbReference>
<sequence length="200" mass="21743">MADIEVQLVGRFSAAGLTDLARDVLIFATPDGSAMLPVWVQEQPDLGGRPSDAEILASVLSSSEVEDPWFAEISTNSRGQMTAGLKQGSRYIDVRPSTLEMIWHAGMLFDVRVKETMMAVMLPVNPAFIDEIKQLQTAAHLAAESDDDTVDENAAIAALNIEWGTGLSTVESPEVVDEFADMWKAMGLSDELGDWLGEEK</sequence>
<proteinExistence type="predicted"/>
<organism evidence="1 2">
    <name type="scientific">Corynebacterium suicordis DSM 45110</name>
    <dbReference type="NCBI Taxonomy" id="1121369"/>
    <lineage>
        <taxon>Bacteria</taxon>
        <taxon>Bacillati</taxon>
        <taxon>Actinomycetota</taxon>
        <taxon>Actinomycetes</taxon>
        <taxon>Mycobacteriales</taxon>
        <taxon>Corynebacteriaceae</taxon>
        <taxon>Corynebacterium</taxon>
    </lineage>
</organism>
<accession>A0ABR9ZJW2</accession>
<name>A0ABR9ZJW2_9CORY</name>
<dbReference type="EMBL" id="JADKMY010000001">
    <property type="protein sequence ID" value="MBF4553669.1"/>
    <property type="molecule type" value="Genomic_DNA"/>
</dbReference>
<evidence type="ECO:0000313" key="1">
    <source>
        <dbReference type="EMBL" id="MBF4553669.1"/>
    </source>
</evidence>
<evidence type="ECO:0000313" key="2">
    <source>
        <dbReference type="Proteomes" id="UP000635902"/>
    </source>
</evidence>
<gene>
    <name evidence="1" type="ORF">IRY30_06185</name>
</gene>
<keyword evidence="2" id="KW-1185">Reference proteome</keyword>
<protein>
    <recommendedName>
        <fullName evidence="3">BFN domain-containing protein</fullName>
    </recommendedName>
</protein>
<reference evidence="1 2" key="1">
    <citation type="submission" date="2020-10" db="EMBL/GenBank/DDBJ databases">
        <title>Novel species in genus Corynebacterium.</title>
        <authorList>
            <person name="Zhang G."/>
        </authorList>
    </citation>
    <scope>NUCLEOTIDE SEQUENCE [LARGE SCALE GENOMIC DNA]</scope>
    <source>
        <strain evidence="1 2">DSM 45110</strain>
    </source>
</reference>
<comment type="caution">
    <text evidence="1">The sequence shown here is derived from an EMBL/GenBank/DDBJ whole genome shotgun (WGS) entry which is preliminary data.</text>
</comment>
<evidence type="ECO:0008006" key="3">
    <source>
        <dbReference type="Google" id="ProtNLM"/>
    </source>
</evidence>
<dbReference type="RefSeq" id="WP_194556443.1">
    <property type="nucleotide sequence ID" value="NZ_JADKMY010000001.1"/>
</dbReference>